<name>G7J0F2_MEDTR</name>
<dbReference type="AlphaFoldDB" id="G7J0F2"/>
<keyword evidence="3" id="KW-1185">Reference proteome</keyword>
<accession>G7J0F2</accession>
<dbReference type="EnsemblPlants" id="AES68557">
    <property type="protein sequence ID" value="AES68557"/>
    <property type="gene ID" value="MTR_3g010140"/>
</dbReference>
<reference evidence="1 3" key="1">
    <citation type="journal article" date="2011" name="Nature">
        <title>The Medicago genome provides insight into the evolution of rhizobial symbioses.</title>
        <authorList>
            <person name="Young N.D."/>
            <person name="Debelle F."/>
            <person name="Oldroyd G.E."/>
            <person name="Geurts R."/>
            <person name="Cannon S.B."/>
            <person name="Udvardi M.K."/>
            <person name="Benedito V.A."/>
            <person name="Mayer K.F."/>
            <person name="Gouzy J."/>
            <person name="Schoof H."/>
            <person name="Van de Peer Y."/>
            <person name="Proost S."/>
            <person name="Cook D.R."/>
            <person name="Meyers B.C."/>
            <person name="Spannagl M."/>
            <person name="Cheung F."/>
            <person name="De Mita S."/>
            <person name="Krishnakumar V."/>
            <person name="Gundlach H."/>
            <person name="Zhou S."/>
            <person name="Mudge J."/>
            <person name="Bharti A.K."/>
            <person name="Murray J.D."/>
            <person name="Naoumkina M.A."/>
            <person name="Rosen B."/>
            <person name="Silverstein K.A."/>
            <person name="Tang H."/>
            <person name="Rombauts S."/>
            <person name="Zhao P.X."/>
            <person name="Zhou P."/>
            <person name="Barbe V."/>
            <person name="Bardou P."/>
            <person name="Bechner M."/>
            <person name="Bellec A."/>
            <person name="Berger A."/>
            <person name="Berges H."/>
            <person name="Bidwell S."/>
            <person name="Bisseling T."/>
            <person name="Choisne N."/>
            <person name="Couloux A."/>
            <person name="Denny R."/>
            <person name="Deshpande S."/>
            <person name="Dai X."/>
            <person name="Doyle J.J."/>
            <person name="Dudez A.M."/>
            <person name="Farmer A.D."/>
            <person name="Fouteau S."/>
            <person name="Franken C."/>
            <person name="Gibelin C."/>
            <person name="Gish J."/>
            <person name="Goldstein S."/>
            <person name="Gonzalez A.J."/>
            <person name="Green P.J."/>
            <person name="Hallab A."/>
            <person name="Hartog M."/>
            <person name="Hua A."/>
            <person name="Humphray S.J."/>
            <person name="Jeong D.H."/>
            <person name="Jing Y."/>
            <person name="Jocker A."/>
            <person name="Kenton S.M."/>
            <person name="Kim D.J."/>
            <person name="Klee K."/>
            <person name="Lai H."/>
            <person name="Lang C."/>
            <person name="Lin S."/>
            <person name="Macmil S.L."/>
            <person name="Magdelenat G."/>
            <person name="Matthews L."/>
            <person name="McCorrison J."/>
            <person name="Monaghan E.L."/>
            <person name="Mun J.H."/>
            <person name="Najar F.Z."/>
            <person name="Nicholson C."/>
            <person name="Noirot C."/>
            <person name="O'Bleness M."/>
            <person name="Paule C.R."/>
            <person name="Poulain J."/>
            <person name="Prion F."/>
            <person name="Qin B."/>
            <person name="Qu C."/>
            <person name="Retzel E.F."/>
            <person name="Riddle C."/>
            <person name="Sallet E."/>
            <person name="Samain S."/>
            <person name="Samson N."/>
            <person name="Sanders I."/>
            <person name="Saurat O."/>
            <person name="Scarpelli C."/>
            <person name="Schiex T."/>
            <person name="Segurens B."/>
            <person name="Severin A.J."/>
            <person name="Sherrier D.J."/>
            <person name="Shi R."/>
            <person name="Sims S."/>
            <person name="Singer S.R."/>
            <person name="Sinharoy S."/>
            <person name="Sterck L."/>
            <person name="Viollet A."/>
            <person name="Wang B.B."/>
            <person name="Wang K."/>
            <person name="Wang M."/>
            <person name="Wang X."/>
            <person name="Warfsmann J."/>
            <person name="Weissenbach J."/>
            <person name="White D.D."/>
            <person name="White J.D."/>
            <person name="Wiley G.B."/>
            <person name="Wincker P."/>
            <person name="Xing Y."/>
            <person name="Yang L."/>
            <person name="Yao Z."/>
            <person name="Ying F."/>
            <person name="Zhai J."/>
            <person name="Zhou L."/>
            <person name="Zuber A."/>
            <person name="Denarie J."/>
            <person name="Dixon R.A."/>
            <person name="May G.D."/>
            <person name="Schwartz D.C."/>
            <person name="Rogers J."/>
            <person name="Quetier F."/>
            <person name="Town C.D."/>
            <person name="Roe B.A."/>
        </authorList>
    </citation>
    <scope>NUCLEOTIDE SEQUENCE [LARGE SCALE GENOMIC DNA]</scope>
    <source>
        <strain evidence="1">A17</strain>
        <strain evidence="2 3">cv. Jemalong A17</strain>
    </source>
</reference>
<dbReference type="EMBL" id="CM001219">
    <property type="protein sequence ID" value="AES68557.1"/>
    <property type="molecule type" value="Genomic_DNA"/>
</dbReference>
<organism evidence="1 3">
    <name type="scientific">Medicago truncatula</name>
    <name type="common">Barrel medic</name>
    <name type="synonym">Medicago tribuloides</name>
    <dbReference type="NCBI Taxonomy" id="3880"/>
    <lineage>
        <taxon>Eukaryota</taxon>
        <taxon>Viridiplantae</taxon>
        <taxon>Streptophyta</taxon>
        <taxon>Embryophyta</taxon>
        <taxon>Tracheophyta</taxon>
        <taxon>Spermatophyta</taxon>
        <taxon>Magnoliopsida</taxon>
        <taxon>eudicotyledons</taxon>
        <taxon>Gunneridae</taxon>
        <taxon>Pentapetalae</taxon>
        <taxon>rosids</taxon>
        <taxon>fabids</taxon>
        <taxon>Fabales</taxon>
        <taxon>Fabaceae</taxon>
        <taxon>Papilionoideae</taxon>
        <taxon>50 kb inversion clade</taxon>
        <taxon>NPAAA clade</taxon>
        <taxon>Hologalegina</taxon>
        <taxon>IRL clade</taxon>
        <taxon>Trifolieae</taxon>
        <taxon>Medicago</taxon>
    </lineage>
</organism>
<sequence length="56" mass="6674">MTNITCYIITIIHYKQDFNKSTKKGNSFYEFRRNSRSVRPTILHFQVSDILFLSSL</sequence>
<evidence type="ECO:0000313" key="3">
    <source>
        <dbReference type="Proteomes" id="UP000002051"/>
    </source>
</evidence>
<dbReference type="Proteomes" id="UP000002051">
    <property type="component" value="Chromosome 3"/>
</dbReference>
<protein>
    <submittedName>
        <fullName evidence="1">Transducin/WD40 repeat protein, putative</fullName>
    </submittedName>
</protein>
<dbReference type="PaxDb" id="3880-AES68557"/>
<evidence type="ECO:0000313" key="1">
    <source>
        <dbReference type="EMBL" id="AES68557.1"/>
    </source>
</evidence>
<gene>
    <name evidence="1" type="ordered locus">MTR_3g010140</name>
</gene>
<reference evidence="1 3" key="2">
    <citation type="journal article" date="2014" name="BMC Genomics">
        <title>An improved genome release (version Mt4.0) for the model legume Medicago truncatula.</title>
        <authorList>
            <person name="Tang H."/>
            <person name="Krishnakumar V."/>
            <person name="Bidwell S."/>
            <person name="Rosen B."/>
            <person name="Chan A."/>
            <person name="Zhou S."/>
            <person name="Gentzbittel L."/>
            <person name="Childs K.L."/>
            <person name="Yandell M."/>
            <person name="Gundlach H."/>
            <person name="Mayer K.F."/>
            <person name="Schwartz D.C."/>
            <person name="Town C.D."/>
        </authorList>
    </citation>
    <scope>GENOME REANNOTATION</scope>
    <source>
        <strain evidence="2 3">cv. Jemalong A17</strain>
    </source>
</reference>
<evidence type="ECO:0000313" key="2">
    <source>
        <dbReference type="EnsemblPlants" id="AES68557"/>
    </source>
</evidence>
<reference evidence="2" key="3">
    <citation type="submission" date="2015-04" db="UniProtKB">
        <authorList>
            <consortium name="EnsemblPlants"/>
        </authorList>
    </citation>
    <scope>IDENTIFICATION</scope>
    <source>
        <strain evidence="2">cv. Jemalong A17</strain>
    </source>
</reference>
<proteinExistence type="predicted"/>
<dbReference type="HOGENOM" id="CLU_3017248_0_0_1"/>